<dbReference type="InterPro" id="IPR018289">
    <property type="entry name" value="MULE_transposase_dom"/>
</dbReference>
<accession>A0A1D1UQ46</accession>
<dbReference type="STRING" id="947166.A0A1D1UQ46"/>
<reference evidence="2 3" key="1">
    <citation type="journal article" date="2016" name="Nat. Commun.">
        <title>Extremotolerant tardigrade genome and improved radiotolerance of human cultured cells by tardigrade-unique protein.</title>
        <authorList>
            <person name="Hashimoto T."/>
            <person name="Horikawa D.D."/>
            <person name="Saito Y."/>
            <person name="Kuwahara H."/>
            <person name="Kozuka-Hata H."/>
            <person name="Shin-I T."/>
            <person name="Minakuchi Y."/>
            <person name="Ohishi K."/>
            <person name="Motoyama A."/>
            <person name="Aizu T."/>
            <person name="Enomoto A."/>
            <person name="Kondo K."/>
            <person name="Tanaka S."/>
            <person name="Hara Y."/>
            <person name="Koshikawa S."/>
            <person name="Sagara H."/>
            <person name="Miura T."/>
            <person name="Yokobori S."/>
            <person name="Miyagawa K."/>
            <person name="Suzuki Y."/>
            <person name="Kubo T."/>
            <person name="Oyama M."/>
            <person name="Kohara Y."/>
            <person name="Fujiyama A."/>
            <person name="Arakawa K."/>
            <person name="Katayama T."/>
            <person name="Toyoda A."/>
            <person name="Kunieda T."/>
        </authorList>
    </citation>
    <scope>NUCLEOTIDE SEQUENCE [LARGE SCALE GENOMIC DNA]</scope>
    <source>
        <strain evidence="2 3">YOKOZUNA-1</strain>
    </source>
</reference>
<evidence type="ECO:0000259" key="1">
    <source>
        <dbReference type="Pfam" id="PF10551"/>
    </source>
</evidence>
<sequence length="199" mass="22681">MDGTFQIVPKLFHQLYTIHVEHFGGVFPVIFALLPNKSSATNERLFRGIRDELEAMPFRLDLGEGPKPKNIVVDYERAVINTAGKIFPHARVQGCYFHFSQAVWRNVQRYGLTEQYLNDDEFGRAVRMVLGLAYCPRESIRDAWQTLLDMGSFATTPKSDYGKFLKYFSETWIGYTDPNGSEVPAMYPSDKGLTPVCPL</sequence>
<organism evidence="2 3">
    <name type="scientific">Ramazzottius varieornatus</name>
    <name type="common">Water bear</name>
    <name type="synonym">Tardigrade</name>
    <dbReference type="NCBI Taxonomy" id="947166"/>
    <lineage>
        <taxon>Eukaryota</taxon>
        <taxon>Metazoa</taxon>
        <taxon>Ecdysozoa</taxon>
        <taxon>Tardigrada</taxon>
        <taxon>Eutardigrada</taxon>
        <taxon>Parachela</taxon>
        <taxon>Hypsibioidea</taxon>
        <taxon>Ramazzottiidae</taxon>
        <taxon>Ramazzottius</taxon>
    </lineage>
</organism>
<keyword evidence="3" id="KW-1185">Reference proteome</keyword>
<dbReference type="OrthoDB" id="6145089at2759"/>
<evidence type="ECO:0000313" key="2">
    <source>
        <dbReference type="EMBL" id="GAU90515.1"/>
    </source>
</evidence>
<gene>
    <name evidence="2" type="primary">RvY_02921-1</name>
    <name evidence="2" type="synonym">RvY_02921.1</name>
    <name evidence="2" type="ORF">RvY_02921</name>
</gene>
<dbReference type="AlphaFoldDB" id="A0A1D1UQ46"/>
<dbReference type="EMBL" id="BDGG01000001">
    <property type="protein sequence ID" value="GAU90515.1"/>
    <property type="molecule type" value="Genomic_DNA"/>
</dbReference>
<name>A0A1D1UQ46_RAMVA</name>
<dbReference type="Proteomes" id="UP000186922">
    <property type="component" value="Unassembled WGS sequence"/>
</dbReference>
<evidence type="ECO:0000313" key="3">
    <source>
        <dbReference type="Proteomes" id="UP000186922"/>
    </source>
</evidence>
<proteinExistence type="predicted"/>
<comment type="caution">
    <text evidence="2">The sequence shown here is derived from an EMBL/GenBank/DDBJ whole genome shotgun (WGS) entry which is preliminary data.</text>
</comment>
<protein>
    <recommendedName>
        <fullName evidence="1">MULE transposase domain-containing protein</fullName>
    </recommendedName>
</protein>
<feature type="domain" description="MULE transposase" evidence="1">
    <location>
        <begin position="1"/>
        <end position="101"/>
    </location>
</feature>
<dbReference type="Pfam" id="PF10551">
    <property type="entry name" value="MULE"/>
    <property type="match status" value="1"/>
</dbReference>